<reference evidence="5" key="1">
    <citation type="journal article" date="2017" name="Virus Genes">
        <title>Two novel poxviruses with unusual genome rearrangements: NY_014 and Murmansk.</title>
        <authorList>
            <person name="Smithson C."/>
            <person name="Meyer H."/>
            <person name="Gigante C.M."/>
            <person name="Gao J."/>
            <person name="Zhao H."/>
            <person name="Batra D."/>
            <person name="Damon I."/>
            <person name="Upton C."/>
            <person name="Li Y."/>
        </authorList>
    </citation>
    <scope>NUCLEOTIDE SEQUENCE [LARGE SCALE GENOMIC DNA]</scope>
    <source>
        <strain evidence="5">LEIV-11411</strain>
    </source>
</reference>
<evidence type="ECO:0000256" key="1">
    <source>
        <dbReference type="ARBA" id="ARBA00004170"/>
    </source>
</evidence>
<dbReference type="OrthoDB" id="2466at10239"/>
<evidence type="ECO:0000313" key="5">
    <source>
        <dbReference type="EMBL" id="AST09309.1"/>
    </source>
</evidence>
<keyword evidence="2" id="KW-0472">Membrane</keyword>
<dbReference type="GO" id="GO:0016020">
    <property type="term" value="C:membrane"/>
    <property type="evidence" value="ECO:0007669"/>
    <property type="project" value="UniProtKB-SubCell"/>
</dbReference>
<dbReference type="InterPro" id="IPR005008">
    <property type="entry name" value="Poxvirus_Rif-R"/>
</dbReference>
<evidence type="ECO:0000256" key="4">
    <source>
        <dbReference type="ARBA" id="ARBA00032479"/>
    </source>
</evidence>
<evidence type="ECO:0000313" key="6">
    <source>
        <dbReference type="Proteomes" id="UP000217350"/>
    </source>
</evidence>
<dbReference type="EMBL" id="MF001304">
    <property type="protein sequence ID" value="AST09309.1"/>
    <property type="molecule type" value="Genomic_DNA"/>
</dbReference>
<accession>A0A223FMV3</accession>
<gene>
    <name evidence="5" type="ORF">Murmansk-114</name>
</gene>
<protein>
    <recommendedName>
        <fullName evidence="4">62 kDa protein</fullName>
    </recommendedName>
    <alternativeName>
        <fullName evidence="3">Rifampicin resistance protein</fullName>
    </alternativeName>
</protein>
<evidence type="ECO:0000256" key="3">
    <source>
        <dbReference type="ARBA" id="ARBA00032040"/>
    </source>
</evidence>
<proteinExistence type="predicted"/>
<organism evidence="5">
    <name type="scientific">Murmansk poxvirus</name>
    <dbReference type="NCBI Taxonomy" id="2025359"/>
    <lineage>
        <taxon>Viruses</taxon>
        <taxon>Varidnaviria</taxon>
        <taxon>Bamfordvirae</taxon>
        <taxon>Nucleocytoviricota</taxon>
        <taxon>Pokkesviricetes</taxon>
        <taxon>Chitovirales</taxon>
        <taxon>Poxviridae</taxon>
        <taxon>Chordopoxvirinae</taxon>
        <taxon>Centapoxvirus</taxon>
        <taxon>Centapoxvirus microtuspox</taxon>
        <taxon>Murmansk microtuspox virus</taxon>
    </lineage>
</organism>
<dbReference type="Proteomes" id="UP000217350">
    <property type="component" value="Segment"/>
</dbReference>
<name>A0A223FMV3_9POXV</name>
<evidence type="ECO:0000256" key="2">
    <source>
        <dbReference type="ARBA" id="ARBA00023136"/>
    </source>
</evidence>
<comment type="subcellular location">
    <subcellularLocation>
        <location evidence="1">Membrane</location>
        <topology evidence="1">Peripheral membrane protein</topology>
    </subcellularLocation>
</comment>
<sequence>MNNTVINSLIGDDSSIKRSNVFGVDTQVPTLYMPQYITLSGVVTNDGPDNQIIASFEIRDQYISALNHLVLSLDLPEVKGIGRFGYVPYVGYKSINHVSISSSNGVIWEIDGEELYNSCCNNQIALKNSGYSSELNDISIGLTPNDTIKEATTIYTYIKTPFDVEDTFSTLKLSDTKITVTIIFNPVSDIVIRDTSFDFETFNKEFVYVPELSFIGYMVKNIQVKPSFIEKPRRVVGQINQPTATVTEVHSSTSLSVYIKPYYGNTDNKFISYPGYAQDEHDYINAFVSRLLDDLVIVSNGPPTDYPDTAEIVEVPCNGMVSIQDADVFVKIDNVPEDMSVYLHTNLLMFGTRKNSFIYNISKKFSAITGSYSAATKRIVFSQISHTINIIDASIPVSLWTSQRNVYPGDNRSNDSKSKDLFINDPFIKGIDFKNKTDIISRLEVRFGNDVLYSENGPISKIYNELLSKTNNGTRTLMFNFTPKTFFRPTTITANTVRGKDKLSVRVVYSTMDVNNPIYYVQKQVVVVCNDLYKISHDQGVTSTKITEE</sequence>
<dbReference type="Pfam" id="PF03340">
    <property type="entry name" value="Pox_Rif"/>
    <property type="match status" value="1"/>
</dbReference>
<dbReference type="GO" id="GO:0046677">
    <property type="term" value="P:response to antibiotic"/>
    <property type="evidence" value="ECO:0007669"/>
    <property type="project" value="InterPro"/>
</dbReference>
<keyword evidence="6" id="KW-1185">Reference proteome</keyword>